<feature type="signal peptide" evidence="2">
    <location>
        <begin position="1"/>
        <end position="28"/>
    </location>
</feature>
<feature type="chain" id="PRO_5005580662" description="CHAT domain-containing protein" evidence="2">
    <location>
        <begin position="29"/>
        <end position="1024"/>
    </location>
</feature>
<name>A0A0L8AQA9_9BACT</name>
<evidence type="ECO:0000259" key="3">
    <source>
        <dbReference type="Pfam" id="PF12770"/>
    </source>
</evidence>
<dbReference type="SUPFAM" id="SSF48452">
    <property type="entry name" value="TPR-like"/>
    <property type="match status" value="3"/>
</dbReference>
<keyword evidence="5" id="KW-1185">Reference proteome</keyword>
<dbReference type="EMBL" id="JSVA01000001">
    <property type="protein sequence ID" value="KOF04628.1"/>
    <property type="molecule type" value="Genomic_DNA"/>
</dbReference>
<dbReference type="Gene3D" id="1.25.40.10">
    <property type="entry name" value="Tetratricopeptide repeat domain"/>
    <property type="match status" value="2"/>
</dbReference>
<accession>A0A0L8AQA9</accession>
<keyword evidence="1" id="KW-0472">Membrane</keyword>
<dbReference type="SMART" id="SM00028">
    <property type="entry name" value="TPR"/>
    <property type="match status" value="5"/>
</dbReference>
<evidence type="ECO:0000256" key="1">
    <source>
        <dbReference type="SAM" id="Phobius"/>
    </source>
</evidence>
<gene>
    <name evidence="4" type="ORF">OB69_00805</name>
</gene>
<dbReference type="AlphaFoldDB" id="A0A0L8AQA9"/>
<keyword evidence="1" id="KW-1133">Transmembrane helix</keyword>
<proteinExistence type="predicted"/>
<dbReference type="InterPro" id="IPR011990">
    <property type="entry name" value="TPR-like_helical_dom_sf"/>
</dbReference>
<feature type="domain" description="CHAT" evidence="3">
    <location>
        <begin position="706"/>
        <end position="982"/>
    </location>
</feature>
<dbReference type="OrthoDB" id="9771112at2"/>
<evidence type="ECO:0000313" key="5">
    <source>
        <dbReference type="Proteomes" id="UP000036908"/>
    </source>
</evidence>
<evidence type="ECO:0000256" key="2">
    <source>
        <dbReference type="SAM" id="SignalP"/>
    </source>
</evidence>
<evidence type="ECO:0000313" key="4">
    <source>
        <dbReference type="EMBL" id="KOF04628.1"/>
    </source>
</evidence>
<feature type="transmembrane region" description="Helical" evidence="1">
    <location>
        <begin position="993"/>
        <end position="1013"/>
    </location>
</feature>
<dbReference type="InterPro" id="IPR024983">
    <property type="entry name" value="CHAT_dom"/>
</dbReference>
<dbReference type="Proteomes" id="UP000036908">
    <property type="component" value="Unassembled WGS sequence"/>
</dbReference>
<dbReference type="PANTHER" id="PTHR10098:SF108">
    <property type="entry name" value="TETRATRICOPEPTIDE REPEAT PROTEIN 28"/>
    <property type="match status" value="1"/>
</dbReference>
<keyword evidence="2" id="KW-0732">Signal</keyword>
<organism evidence="4 5">
    <name type="scientific">Roseivirga seohaensis subsp. aquiponti</name>
    <dbReference type="NCBI Taxonomy" id="1566026"/>
    <lineage>
        <taxon>Bacteria</taxon>
        <taxon>Pseudomonadati</taxon>
        <taxon>Bacteroidota</taxon>
        <taxon>Cytophagia</taxon>
        <taxon>Cytophagales</taxon>
        <taxon>Roseivirgaceae</taxon>
        <taxon>Roseivirga</taxon>
    </lineage>
</organism>
<reference evidence="5" key="1">
    <citation type="submission" date="2014-11" db="EMBL/GenBank/DDBJ databases">
        <title>Genome sequencing of Roseivirga sp. D-25.</title>
        <authorList>
            <person name="Selvaratnam C."/>
            <person name="Thevarajoo S."/>
            <person name="Goh K.M."/>
            <person name="Eee R."/>
            <person name="Chan K.-G."/>
            <person name="Chong C.S."/>
        </authorList>
    </citation>
    <scope>NUCLEOTIDE SEQUENCE [LARGE SCALE GENOMIC DNA]</scope>
    <source>
        <strain evidence="5">D-25</strain>
    </source>
</reference>
<dbReference type="InterPro" id="IPR019734">
    <property type="entry name" value="TPR_rpt"/>
</dbReference>
<keyword evidence="1" id="KW-0812">Transmembrane</keyword>
<sequence>MSLLPRCYSNFTLLSWLLLIFLCAQLNAQQSDFSKVKTPFEFKNTWVNQLNEKLKEDRQNPYLMNANSLEYIQSILPQVETSKDYETLTFLFERNAMILYSMRRDSLALASANKSVETAKKHLPKNHFLLSRAYFRRGYIEHSTNNFYNAGSDLDSAQTVYQASKNYDSAYYETLIEYKYYAYSYGEMNLDTLAKYLEKRMETRLSKENPNPDEILYVMNDFAKVYMQKGDYAQALAYAIEEVAYSKEKHDSVSKSRYIDSRFNLGNVLYKMKDFERGLKVCNELISETKNITQFFGPLSPKERERVENGIIGIKALKAAILLGLKRYEESIKSLQEIVKVNDTESRFTIQQKINIANGLLGLKNYEDAKSYIEDVLNELRPTFPNKQAESLFNVAGSLYQELGKAELSFNYYDSAVRNSIPEYYTADILGFPEIKNQKLTITALSSLRDKAISLISYYNQSLKDSLNVLLSASNYASNTHNILMSSRQELMRTEGKLFLSENFKSLYEAGIEASYLMFNLGNKKLGFENASEFFRLSKAVLFLEQSGEFGKIQNSNVPQYLRNEFYQLKTEIEGLNSTFYSILDKSSPTSDSVGRINNRLLNASEKLKDLKDSVSLFLEDQINDDHLIFKSGNTDRIAENKAIIEFFVGENQIFLLGKSANKQVFERVDIDERFKNSFNDLISEVGNRPQLSDYENKLRAFCENAEYIYSLLLKPVIDQLDSKINELTIIPDEYLSRLPFETLITSKVENPRSFKNLPYLINSHVINYQLSSDRDLNKTTAKKSSKNLMGIGYSQGDNNLGFAALPGTDREIKYLQSKIEGDYYLGNEGTKSVFLKTAKDYDVLHLAIHGLADSTGKYESKLIFNGKDNVLKTSDLYLAGLQARLAILSACESGVGEINKGEGAFSIARGFAIVGVPSIVMSLWSVNDKVTSELMVNTHKLLNEKVPINRAIGQTKRDYLQNSDNYTAHPYYWAAFISLGSPITIETTNQSWVNIVLIASVTALLLIFLPLWRKKKSDQSSGV</sequence>
<dbReference type="Pfam" id="PF12770">
    <property type="entry name" value="CHAT"/>
    <property type="match status" value="1"/>
</dbReference>
<dbReference type="PANTHER" id="PTHR10098">
    <property type="entry name" value="RAPSYN-RELATED"/>
    <property type="match status" value="1"/>
</dbReference>
<comment type="caution">
    <text evidence="4">The sequence shown here is derived from an EMBL/GenBank/DDBJ whole genome shotgun (WGS) entry which is preliminary data.</text>
</comment>
<protein>
    <recommendedName>
        <fullName evidence="3">CHAT domain-containing protein</fullName>
    </recommendedName>
</protein>
<dbReference type="PATRIC" id="fig|1566026.4.peg.172"/>